<dbReference type="InterPro" id="IPR010982">
    <property type="entry name" value="Lambda_DNA-bd_dom_sf"/>
</dbReference>
<organism evidence="3 4">
    <name type="scientific">Propioniciclava tarda</name>
    <dbReference type="NCBI Taxonomy" id="433330"/>
    <lineage>
        <taxon>Bacteria</taxon>
        <taxon>Bacillati</taxon>
        <taxon>Actinomycetota</taxon>
        <taxon>Actinomycetes</taxon>
        <taxon>Propionibacteriales</taxon>
        <taxon>Propionibacteriaceae</taxon>
        <taxon>Propioniciclava</taxon>
    </lineage>
</organism>
<protein>
    <submittedName>
        <fullName evidence="3">XRE family transcriptional regulator</fullName>
    </submittedName>
</protein>
<dbReference type="InterPro" id="IPR050807">
    <property type="entry name" value="TransReg_Diox_bact_type"/>
</dbReference>
<evidence type="ECO:0000256" key="1">
    <source>
        <dbReference type="ARBA" id="ARBA00023125"/>
    </source>
</evidence>
<name>A0A4Q9KKM0_PROTD</name>
<evidence type="ECO:0000259" key="2">
    <source>
        <dbReference type="PROSITE" id="PS50943"/>
    </source>
</evidence>
<dbReference type="Proteomes" id="UP000291933">
    <property type="component" value="Unassembled WGS sequence"/>
</dbReference>
<dbReference type="PROSITE" id="PS50943">
    <property type="entry name" value="HTH_CROC1"/>
    <property type="match status" value="1"/>
</dbReference>
<dbReference type="SUPFAM" id="SSF47413">
    <property type="entry name" value="lambda repressor-like DNA-binding domains"/>
    <property type="match status" value="1"/>
</dbReference>
<sequence>MQDWESTKETDARPASLGDFIATQRRAAELSLRQLAERAGISNPYVSQIERGLRRPSAEVLQSLATALQVSAGTLYSYAGIDPTDEARPTSVQGAIRNDPRLTDAQKHALLDVYAAFLAAPGPIQGGNPEPTHAG</sequence>
<dbReference type="InterPro" id="IPR001387">
    <property type="entry name" value="Cro/C1-type_HTH"/>
</dbReference>
<dbReference type="Pfam" id="PF01381">
    <property type="entry name" value="HTH_3"/>
    <property type="match status" value="1"/>
</dbReference>
<dbReference type="GO" id="GO:0003700">
    <property type="term" value="F:DNA-binding transcription factor activity"/>
    <property type="evidence" value="ECO:0007669"/>
    <property type="project" value="TreeGrafter"/>
</dbReference>
<dbReference type="SMART" id="SM00530">
    <property type="entry name" value="HTH_XRE"/>
    <property type="match status" value="1"/>
</dbReference>
<evidence type="ECO:0000313" key="3">
    <source>
        <dbReference type="EMBL" id="TBT95036.1"/>
    </source>
</evidence>
<dbReference type="AlphaFoldDB" id="A0A4Q9KKM0"/>
<keyword evidence="4" id="KW-1185">Reference proteome</keyword>
<dbReference type="Gene3D" id="1.10.260.40">
    <property type="entry name" value="lambda repressor-like DNA-binding domains"/>
    <property type="match status" value="1"/>
</dbReference>
<dbReference type="PANTHER" id="PTHR46797">
    <property type="entry name" value="HTH-TYPE TRANSCRIPTIONAL REGULATOR"/>
    <property type="match status" value="1"/>
</dbReference>
<dbReference type="RefSeq" id="WP_131171873.1">
    <property type="nucleotide sequence ID" value="NZ_FXTL01000006.1"/>
</dbReference>
<reference evidence="3 4" key="1">
    <citation type="submission" date="2019-01" db="EMBL/GenBank/DDBJ databases">
        <title>Lactibacter flavus gen. nov., sp. nov., a novel bacterium of the family Propionibacteriaceae isolated from raw milk and dairy products.</title>
        <authorList>
            <person name="Huptas C."/>
            <person name="Wenning M."/>
            <person name="Breitenwieser F."/>
            <person name="Doll E."/>
            <person name="Von Neubeck M."/>
            <person name="Busse H.-J."/>
            <person name="Scherer S."/>
        </authorList>
    </citation>
    <scope>NUCLEOTIDE SEQUENCE [LARGE SCALE GENOMIC DNA]</scope>
    <source>
        <strain evidence="3 4">DSM 22130</strain>
    </source>
</reference>
<proteinExistence type="predicted"/>
<evidence type="ECO:0000313" key="4">
    <source>
        <dbReference type="Proteomes" id="UP000291933"/>
    </source>
</evidence>
<keyword evidence="1" id="KW-0238">DNA-binding</keyword>
<comment type="caution">
    <text evidence="3">The sequence shown here is derived from an EMBL/GenBank/DDBJ whole genome shotgun (WGS) entry which is preliminary data.</text>
</comment>
<dbReference type="EMBL" id="SDMR01000007">
    <property type="protein sequence ID" value="TBT95036.1"/>
    <property type="molecule type" value="Genomic_DNA"/>
</dbReference>
<dbReference type="GO" id="GO:0005829">
    <property type="term" value="C:cytosol"/>
    <property type="evidence" value="ECO:0007669"/>
    <property type="project" value="TreeGrafter"/>
</dbReference>
<gene>
    <name evidence="3" type="ORF">ET996_07115</name>
</gene>
<feature type="domain" description="HTH cro/C1-type" evidence="2">
    <location>
        <begin position="21"/>
        <end position="75"/>
    </location>
</feature>
<dbReference type="PANTHER" id="PTHR46797:SF1">
    <property type="entry name" value="METHYLPHOSPHONATE SYNTHASE"/>
    <property type="match status" value="1"/>
</dbReference>
<dbReference type="OrthoDB" id="70105at2"/>
<accession>A0A4Q9KKM0</accession>
<dbReference type="GO" id="GO:0003677">
    <property type="term" value="F:DNA binding"/>
    <property type="evidence" value="ECO:0007669"/>
    <property type="project" value="UniProtKB-KW"/>
</dbReference>
<dbReference type="CDD" id="cd00093">
    <property type="entry name" value="HTH_XRE"/>
    <property type="match status" value="1"/>
</dbReference>